<sequence length="310" mass="34181">MRETRRIEKPIVAITKGSKEKESIQEALEMLPMDELLREGDIIAITPNWVKAKPAYTGTVVGPETLQSLIRYLKKKKPAKIYIATGSGGDPTPKVMAFAGYDRVIQDEEVVFVDLNYGPYVDLSLEHPRPSTTKINQLLEEIDVLISFTQLKHHEEATMSAGIKNIALSWPPAEIHGFPKKSLGIHEDLHGFITAITKKIPIDITIVSADKTMIGTGPSDGKAVDTPSLILAGTDPVATDTIAARLLGFLPQAIHYLYSLYQQGFGVAEPEKMNLRGISLEEAERIFSKAAYQQEIILDKNGIKNIHGNQ</sequence>
<keyword evidence="3" id="KW-1185">Reference proteome</keyword>
<dbReference type="EMBL" id="CP017269">
    <property type="protein sequence ID" value="AOT72403.1"/>
    <property type="molecule type" value="Genomic_DNA"/>
</dbReference>
<name>A0A1D8GND7_9FIRM</name>
<feature type="domain" description="DUF362" evidence="1">
    <location>
        <begin position="43"/>
        <end position="245"/>
    </location>
</feature>
<dbReference type="STRING" id="1424294.Gferi_24335"/>
<dbReference type="Proteomes" id="UP000095743">
    <property type="component" value="Chromosome"/>
</dbReference>
<dbReference type="KEGG" id="gfe:Gferi_24335"/>
<dbReference type="RefSeq" id="WP_069980712.1">
    <property type="nucleotide sequence ID" value="NZ_CP017269.1"/>
</dbReference>
<dbReference type="Pfam" id="PF04015">
    <property type="entry name" value="DUF362"/>
    <property type="match status" value="1"/>
</dbReference>
<dbReference type="InterPro" id="IPR007160">
    <property type="entry name" value="DUF362"/>
</dbReference>
<evidence type="ECO:0000313" key="3">
    <source>
        <dbReference type="Proteomes" id="UP000095743"/>
    </source>
</evidence>
<dbReference type="Gene3D" id="3.40.50.11440">
    <property type="match status" value="1"/>
</dbReference>
<evidence type="ECO:0000259" key="1">
    <source>
        <dbReference type="Pfam" id="PF04015"/>
    </source>
</evidence>
<protein>
    <submittedName>
        <fullName evidence="2">(Fe-S)-binding protein</fullName>
    </submittedName>
</protein>
<evidence type="ECO:0000313" key="2">
    <source>
        <dbReference type="EMBL" id="AOT72403.1"/>
    </source>
</evidence>
<dbReference type="OrthoDB" id="1729741at2"/>
<organism evidence="2 3">
    <name type="scientific">Geosporobacter ferrireducens</name>
    <dbReference type="NCBI Taxonomy" id="1424294"/>
    <lineage>
        <taxon>Bacteria</taxon>
        <taxon>Bacillati</taxon>
        <taxon>Bacillota</taxon>
        <taxon>Clostridia</taxon>
        <taxon>Peptostreptococcales</taxon>
        <taxon>Thermotaleaceae</taxon>
        <taxon>Geosporobacter</taxon>
    </lineage>
</organism>
<dbReference type="AlphaFoldDB" id="A0A1D8GND7"/>
<accession>A0A1D8GND7</accession>
<gene>
    <name evidence="2" type="ORF">Gferi_24335</name>
</gene>
<proteinExistence type="predicted"/>
<reference evidence="2 3" key="1">
    <citation type="submission" date="2016-09" db="EMBL/GenBank/DDBJ databases">
        <title>Genomic analysis reveals versatility of anaerobic energy metabolism of Geosporobacter ferrireducens IRF9 of phylum Firmicutes.</title>
        <authorList>
            <person name="Kim S.-J."/>
        </authorList>
    </citation>
    <scope>NUCLEOTIDE SEQUENCE [LARGE SCALE GENOMIC DNA]</scope>
    <source>
        <strain evidence="2 3">IRF9</strain>
    </source>
</reference>